<proteinExistence type="inferred from homology"/>
<dbReference type="InterPro" id="IPR000291">
    <property type="entry name" value="D-Ala_lig_Van_CS"/>
</dbReference>
<keyword evidence="6 16" id="KW-0067">ATP-binding</keyword>
<keyword evidence="9 12" id="KW-0573">Peptidoglycan synthesis</keyword>
<reference evidence="18" key="1">
    <citation type="submission" date="2008-01" db="EMBL/GenBank/DDBJ databases">
        <authorList>
            <person name="Fulton L."/>
            <person name="Clifton S."/>
            <person name="Fulton B."/>
            <person name="Xu J."/>
            <person name="Minx P."/>
            <person name="Pepin K.H."/>
            <person name="Johnson M."/>
            <person name="Thiruvilangam P."/>
            <person name="Bhonagiri V."/>
            <person name="Nash W.E."/>
            <person name="Mardis E.R."/>
            <person name="Wilson R.K."/>
        </authorList>
    </citation>
    <scope>NUCLEOTIDE SEQUENCE [LARGE SCALE GENOMIC DNA]</scope>
    <source>
        <strain evidence="18">DSM 17244</strain>
    </source>
</reference>
<comment type="catalytic activity">
    <reaction evidence="12">
        <text>2 D-alanine + ATP = D-alanyl-D-alanine + ADP + phosphate + H(+)</text>
        <dbReference type="Rhea" id="RHEA:11224"/>
        <dbReference type="ChEBI" id="CHEBI:15378"/>
        <dbReference type="ChEBI" id="CHEBI:30616"/>
        <dbReference type="ChEBI" id="CHEBI:43474"/>
        <dbReference type="ChEBI" id="CHEBI:57416"/>
        <dbReference type="ChEBI" id="CHEBI:57822"/>
        <dbReference type="ChEBI" id="CHEBI:456216"/>
        <dbReference type="EC" id="6.3.2.4"/>
    </reaction>
</comment>
<feature type="binding site" evidence="14">
    <location>
        <begin position="222"/>
        <end position="229"/>
    </location>
    <ligand>
        <name>ATP</name>
        <dbReference type="ChEBI" id="CHEBI:30616"/>
    </ligand>
</feature>
<keyword evidence="12" id="KW-0963">Cytoplasm</keyword>
<dbReference type="GO" id="GO:0005524">
    <property type="term" value="F:ATP binding"/>
    <property type="evidence" value="ECO:0007669"/>
    <property type="project" value="UniProtKB-UniRule"/>
</dbReference>
<dbReference type="InterPro" id="IPR016185">
    <property type="entry name" value="PreATP-grasp_dom_sf"/>
</dbReference>
<keyword evidence="5 14" id="KW-0547">Nucleotide-binding</keyword>
<evidence type="ECO:0000256" key="14">
    <source>
        <dbReference type="PIRSR" id="PIRSR039102-2"/>
    </source>
</evidence>
<dbReference type="NCBIfam" id="NF000091">
    <property type="entry name" value="D_ala_D_ser_VanG"/>
    <property type="match status" value="1"/>
</dbReference>
<comment type="function">
    <text evidence="12">Cell wall formation.</text>
</comment>
<dbReference type="PANTHER" id="PTHR23132">
    <property type="entry name" value="D-ALANINE--D-ALANINE LIGASE"/>
    <property type="match status" value="1"/>
</dbReference>
<gene>
    <name evidence="12" type="primary">ddl</name>
    <name evidence="18" type="ORF">ANASTE_01264</name>
</gene>
<dbReference type="GO" id="GO:0008360">
    <property type="term" value="P:regulation of cell shape"/>
    <property type="evidence" value="ECO:0007669"/>
    <property type="project" value="UniProtKB-KW"/>
</dbReference>
<feature type="binding site" evidence="15">
    <location>
        <position position="315"/>
    </location>
    <ligand>
        <name>Mg(2+)</name>
        <dbReference type="ChEBI" id="CHEBI:18420"/>
        <label>2</label>
    </ligand>
</feature>
<feature type="binding site" evidence="14">
    <location>
        <begin position="184"/>
        <end position="186"/>
    </location>
    <ligand>
        <name>ATP</name>
        <dbReference type="ChEBI" id="CHEBI:30616"/>
    </ligand>
</feature>
<keyword evidence="7 15" id="KW-0460">Magnesium</keyword>
<evidence type="ECO:0000256" key="16">
    <source>
        <dbReference type="PROSITE-ProRule" id="PRU00409"/>
    </source>
</evidence>
<evidence type="ECO:0000256" key="11">
    <source>
        <dbReference type="ARBA" id="ARBA00023316"/>
    </source>
</evidence>
<dbReference type="Pfam" id="PF01820">
    <property type="entry name" value="Dala_Dala_lig_N"/>
    <property type="match status" value="1"/>
</dbReference>
<accession>B1CBB5</accession>
<dbReference type="InterPro" id="IPR013815">
    <property type="entry name" value="ATP_grasp_subdomain_1"/>
</dbReference>
<feature type="binding site" evidence="15">
    <location>
        <position position="302"/>
    </location>
    <ligand>
        <name>Mg(2+)</name>
        <dbReference type="ChEBI" id="CHEBI:18420"/>
        <label>1</label>
    </ligand>
</feature>
<evidence type="ECO:0000256" key="2">
    <source>
        <dbReference type="ARBA" id="ARBA00010871"/>
    </source>
</evidence>
<dbReference type="PROSITE" id="PS00844">
    <property type="entry name" value="DALA_DALA_LIGASE_2"/>
    <property type="match status" value="1"/>
</dbReference>
<dbReference type="GO" id="GO:0046872">
    <property type="term" value="F:metal ion binding"/>
    <property type="evidence" value="ECO:0007669"/>
    <property type="project" value="UniProtKB-KW"/>
</dbReference>
<keyword evidence="19" id="KW-1185">Reference proteome</keyword>
<evidence type="ECO:0000256" key="6">
    <source>
        <dbReference type="ARBA" id="ARBA00022840"/>
    </source>
</evidence>
<dbReference type="EMBL" id="ABIL02000006">
    <property type="protein sequence ID" value="EDS71562.1"/>
    <property type="molecule type" value="Genomic_DNA"/>
</dbReference>
<dbReference type="NCBIfam" id="NF002378">
    <property type="entry name" value="PRK01372.1"/>
    <property type="match status" value="1"/>
</dbReference>
<dbReference type="Gene3D" id="3.30.1490.20">
    <property type="entry name" value="ATP-grasp fold, A domain"/>
    <property type="match status" value="1"/>
</dbReference>
<dbReference type="Pfam" id="PF07478">
    <property type="entry name" value="Dala_Dala_lig_C"/>
    <property type="match status" value="1"/>
</dbReference>
<dbReference type="SUPFAM" id="SSF56059">
    <property type="entry name" value="Glutathione synthetase ATP-binding domain-like"/>
    <property type="match status" value="1"/>
</dbReference>
<evidence type="ECO:0000313" key="19">
    <source>
        <dbReference type="Proteomes" id="UP000005178"/>
    </source>
</evidence>
<keyword evidence="11 12" id="KW-0961">Cell wall biogenesis/degradation</keyword>
<comment type="cofactor">
    <cofactor evidence="15">
        <name>Mg(2+)</name>
        <dbReference type="ChEBI" id="CHEBI:18420"/>
    </cofactor>
    <cofactor evidence="15">
        <name>Mn(2+)</name>
        <dbReference type="ChEBI" id="CHEBI:29035"/>
    </cofactor>
    <text evidence="15">Binds 2 magnesium or manganese ions per subunit.</text>
</comment>
<dbReference type="EC" id="6.3.2.4" evidence="12"/>
<evidence type="ECO:0000256" key="15">
    <source>
        <dbReference type="PIRSR" id="PIRSR039102-3"/>
    </source>
</evidence>
<keyword evidence="4 15" id="KW-0479">Metal-binding</keyword>
<dbReference type="eggNOG" id="COG1181">
    <property type="taxonomic scope" value="Bacteria"/>
</dbReference>
<evidence type="ECO:0000256" key="12">
    <source>
        <dbReference type="HAMAP-Rule" id="MF_00047"/>
    </source>
</evidence>
<dbReference type="GO" id="GO:0009252">
    <property type="term" value="P:peptidoglycan biosynthetic process"/>
    <property type="evidence" value="ECO:0007669"/>
    <property type="project" value="UniProtKB-UniRule"/>
</dbReference>
<dbReference type="GO" id="GO:0071555">
    <property type="term" value="P:cell wall organization"/>
    <property type="evidence" value="ECO:0007669"/>
    <property type="project" value="UniProtKB-KW"/>
</dbReference>
<feature type="domain" description="ATP-grasp" evidence="17">
    <location>
        <begin position="149"/>
        <end position="348"/>
    </location>
</feature>
<name>B1CBB5_9FIRM</name>
<dbReference type="InterPro" id="IPR011761">
    <property type="entry name" value="ATP-grasp"/>
</dbReference>
<dbReference type="HAMAP" id="MF_00047">
    <property type="entry name" value="Dala_Dala_lig"/>
    <property type="match status" value="1"/>
</dbReference>
<protein>
    <recommendedName>
        <fullName evidence="12">D-alanine--D-alanine ligase</fullName>
        <ecNumber evidence="12">6.3.2.4</ecNumber>
    </recommendedName>
    <alternativeName>
        <fullName evidence="12">D-Ala-D-Ala ligase</fullName>
    </alternativeName>
    <alternativeName>
        <fullName evidence="12">D-alanylalanine synthetase</fullName>
    </alternativeName>
</protein>
<dbReference type="AlphaFoldDB" id="B1CBB5"/>
<evidence type="ECO:0000256" key="13">
    <source>
        <dbReference type="PIRSR" id="PIRSR039102-1"/>
    </source>
</evidence>
<evidence type="ECO:0000313" key="18">
    <source>
        <dbReference type="EMBL" id="EDS71562.1"/>
    </source>
</evidence>
<comment type="similarity">
    <text evidence="2 12">Belongs to the D-alanine--D-alanine ligase family.</text>
</comment>
<dbReference type="FunFam" id="3.30.470.20:FF:000008">
    <property type="entry name" value="D-alanine--D-alanine ligase"/>
    <property type="match status" value="1"/>
</dbReference>
<feature type="binding site" evidence="15">
    <location>
        <position position="315"/>
    </location>
    <ligand>
        <name>Mg(2+)</name>
        <dbReference type="ChEBI" id="CHEBI:18420"/>
        <label>1</label>
    </ligand>
</feature>
<evidence type="ECO:0000256" key="5">
    <source>
        <dbReference type="ARBA" id="ARBA00022741"/>
    </source>
</evidence>
<dbReference type="SUPFAM" id="SSF52440">
    <property type="entry name" value="PreATP-grasp domain"/>
    <property type="match status" value="1"/>
</dbReference>
<dbReference type="GO" id="GO:0008716">
    <property type="term" value="F:D-alanine-D-alanine ligase activity"/>
    <property type="evidence" value="ECO:0007669"/>
    <property type="project" value="UniProtKB-UniRule"/>
</dbReference>
<dbReference type="Gene3D" id="3.30.470.20">
    <property type="entry name" value="ATP-grasp fold, B domain"/>
    <property type="match status" value="1"/>
</dbReference>
<comment type="subcellular location">
    <subcellularLocation>
        <location evidence="12">Cytoplasm</location>
    </subcellularLocation>
</comment>
<comment type="pathway">
    <text evidence="12">Cell wall biogenesis; peptidoglycan biosynthesis.</text>
</comment>
<feature type="binding site" evidence="14">
    <location>
        <begin position="192"/>
        <end position="193"/>
    </location>
    <ligand>
        <name>ATP</name>
        <dbReference type="ChEBI" id="CHEBI:30616"/>
    </ligand>
</feature>
<dbReference type="InterPro" id="IPR011127">
    <property type="entry name" value="Dala_Dala_lig_N"/>
</dbReference>
<dbReference type="Proteomes" id="UP000005178">
    <property type="component" value="Unassembled WGS sequence"/>
</dbReference>
<feature type="active site" evidence="13">
    <location>
        <position position="192"/>
    </location>
</feature>
<dbReference type="NCBIfam" id="TIGR01205">
    <property type="entry name" value="D_ala_D_alaTIGR"/>
    <property type="match status" value="1"/>
</dbReference>
<evidence type="ECO:0000259" key="17">
    <source>
        <dbReference type="PROSITE" id="PS50975"/>
    </source>
</evidence>
<feature type="binding site" evidence="14">
    <location>
        <position position="145"/>
    </location>
    <ligand>
        <name>ATP</name>
        <dbReference type="ChEBI" id="CHEBI:30616"/>
    </ligand>
</feature>
<sequence length="351" mass="39194">MILGSDKMKKSILVLFGGNSPEYDVSLKSAYSVINSINKDLYDIKLIGVSRSGDFYLYEGDIEKIRNDTWHLDKNCYDALISGNTSEHGIVVFKNDELIIIHIDAAFPILHGKNGEDGTIQGLLELGGIPIIGCGVLSSALCMDKYRAHKLVESMGIKVPKSVLINKSINDFSNHIEYLGFPIFVKPLKAGSSFGITKVEDKKDLFKAVDKAFEYDDKVVLEENIDGFEVGCAVLGNEKPIIGEVDEIELSKGFFDYVEKYNLKTSKIHMPARITEENAKVIKETALKIYKILDCKDFARIDMFITKDRDIVFNEVNTIPGFTAHSRFPNMLKGIGMDFDEIVNKIISLAV</sequence>
<dbReference type="InterPro" id="IPR011095">
    <property type="entry name" value="Dala_Dala_lig_C"/>
</dbReference>
<feature type="binding site" evidence="14">
    <location>
        <begin position="314"/>
        <end position="315"/>
    </location>
    <ligand>
        <name>ATP</name>
        <dbReference type="ChEBI" id="CHEBI:30616"/>
    </ligand>
</feature>
<dbReference type="NCBIfam" id="NF002528">
    <property type="entry name" value="PRK01966.1-4"/>
    <property type="match status" value="1"/>
</dbReference>
<dbReference type="UniPathway" id="UPA00219"/>
<feature type="binding site" evidence="15">
    <location>
        <position position="317"/>
    </location>
    <ligand>
        <name>Mg(2+)</name>
        <dbReference type="ChEBI" id="CHEBI:18420"/>
        <label>2</label>
    </ligand>
</feature>
<evidence type="ECO:0000256" key="1">
    <source>
        <dbReference type="ARBA" id="ARBA00001936"/>
    </source>
</evidence>
<dbReference type="PROSITE" id="PS50975">
    <property type="entry name" value="ATP_GRASP"/>
    <property type="match status" value="1"/>
</dbReference>
<dbReference type="GO" id="GO:0005829">
    <property type="term" value="C:cytosol"/>
    <property type="evidence" value="ECO:0007669"/>
    <property type="project" value="TreeGrafter"/>
</dbReference>
<evidence type="ECO:0000256" key="4">
    <source>
        <dbReference type="ARBA" id="ARBA00022723"/>
    </source>
</evidence>
<evidence type="ECO:0000256" key="8">
    <source>
        <dbReference type="ARBA" id="ARBA00022960"/>
    </source>
</evidence>
<dbReference type="HOGENOM" id="CLU_039268_0_0_9"/>
<organism evidence="18 19">
    <name type="scientific">Anaerofustis stercorihominis DSM 17244</name>
    <dbReference type="NCBI Taxonomy" id="445971"/>
    <lineage>
        <taxon>Bacteria</taxon>
        <taxon>Bacillati</taxon>
        <taxon>Bacillota</taxon>
        <taxon>Clostridia</taxon>
        <taxon>Eubacteriales</taxon>
        <taxon>Eubacteriaceae</taxon>
        <taxon>Anaerofustis</taxon>
    </lineage>
</organism>
<dbReference type="InterPro" id="IPR005905">
    <property type="entry name" value="D_ala_D_ala"/>
</dbReference>
<dbReference type="PANTHER" id="PTHR23132:SF25">
    <property type="entry name" value="D-ALANINE--D-ALANINE LIGASE A"/>
    <property type="match status" value="1"/>
</dbReference>
<dbReference type="STRING" id="445971.ANASTE_01264"/>
<evidence type="ECO:0000256" key="9">
    <source>
        <dbReference type="ARBA" id="ARBA00022984"/>
    </source>
</evidence>
<keyword evidence="3 12" id="KW-0436">Ligase</keyword>
<evidence type="ECO:0000256" key="10">
    <source>
        <dbReference type="ARBA" id="ARBA00023211"/>
    </source>
</evidence>
<keyword evidence="8 12" id="KW-0133">Cell shape</keyword>
<keyword evidence="10 15" id="KW-0464">Manganese</keyword>
<feature type="active site" evidence="13">
    <location>
        <position position="22"/>
    </location>
</feature>
<reference evidence="18" key="2">
    <citation type="submission" date="2013-08" db="EMBL/GenBank/DDBJ databases">
        <title>Draft genome sequence of Anaerofustis stercorihominis (DSM 17244).</title>
        <authorList>
            <person name="Sudarsanam P."/>
            <person name="Ley R."/>
            <person name="Guruge J."/>
            <person name="Turnbaugh P.J."/>
            <person name="Mahowald M."/>
            <person name="Liep D."/>
            <person name="Gordon J."/>
        </authorList>
    </citation>
    <scope>NUCLEOTIDE SEQUENCE</scope>
    <source>
        <strain evidence="18">DSM 17244</strain>
    </source>
</reference>
<evidence type="ECO:0000256" key="3">
    <source>
        <dbReference type="ARBA" id="ARBA00022598"/>
    </source>
</evidence>
<feature type="active site" evidence="13">
    <location>
        <position position="326"/>
    </location>
</feature>
<comment type="cofactor">
    <cofactor evidence="1">
        <name>Mn(2+)</name>
        <dbReference type="ChEBI" id="CHEBI:29035"/>
    </cofactor>
</comment>
<evidence type="ECO:0000256" key="7">
    <source>
        <dbReference type="ARBA" id="ARBA00022842"/>
    </source>
</evidence>
<dbReference type="Gene3D" id="3.40.50.20">
    <property type="match status" value="1"/>
</dbReference>
<dbReference type="PIRSF" id="PIRSF039102">
    <property type="entry name" value="Ddl/VanB"/>
    <property type="match status" value="1"/>
</dbReference>
<comment type="caution">
    <text evidence="18">The sequence shown here is derived from an EMBL/GenBank/DDBJ whole genome shotgun (WGS) entry which is preliminary data.</text>
</comment>
<dbReference type="PROSITE" id="PS00843">
    <property type="entry name" value="DALA_DALA_LIGASE_1"/>
    <property type="match status" value="1"/>
</dbReference>